<dbReference type="PANTHER" id="PTHR11247">
    <property type="entry name" value="PALMITOYL-PROTEIN THIOESTERASE/DOLICHYLDIPHOSPHATASE 1"/>
    <property type="match status" value="1"/>
</dbReference>
<accession>A0A218Y0F0</accession>
<name>A0A218Y0F0_PUNGR</name>
<dbReference type="Gene3D" id="3.40.50.1820">
    <property type="entry name" value="alpha/beta hydrolase"/>
    <property type="match status" value="2"/>
</dbReference>
<protein>
    <recommendedName>
        <fullName evidence="5">Palmitoyl-protein thioesterase 1</fullName>
    </recommendedName>
</protein>
<feature type="chain" id="PRO_5012352277" description="Palmitoyl-protein thioesterase 1" evidence="2">
    <location>
        <begin position="29"/>
        <end position="317"/>
    </location>
</feature>
<dbReference type="SUPFAM" id="SSF53474">
    <property type="entry name" value="alpha/beta-Hydrolases"/>
    <property type="match status" value="1"/>
</dbReference>
<reference evidence="4" key="1">
    <citation type="journal article" date="2017" name="Plant J.">
        <title>The pomegranate (Punica granatum L.) genome and the genomics of punicalagin biosynthesis.</title>
        <authorList>
            <person name="Qin G."/>
            <person name="Xu C."/>
            <person name="Ming R."/>
            <person name="Tang H."/>
            <person name="Guyot R."/>
            <person name="Kramer E.M."/>
            <person name="Hu Y."/>
            <person name="Yi X."/>
            <person name="Qi Y."/>
            <person name="Xu X."/>
            <person name="Gao Z."/>
            <person name="Pan H."/>
            <person name="Jian J."/>
            <person name="Tian Y."/>
            <person name="Yue Z."/>
            <person name="Xu Y."/>
        </authorList>
    </citation>
    <scope>NUCLEOTIDE SEQUENCE [LARGE SCALE GENOMIC DNA]</scope>
    <source>
        <strain evidence="4">cv. Dabenzi</strain>
    </source>
</reference>
<keyword evidence="2" id="KW-0732">Signal</keyword>
<proteinExistence type="predicted"/>
<feature type="signal peptide" evidence="2">
    <location>
        <begin position="1"/>
        <end position="28"/>
    </location>
</feature>
<dbReference type="GO" id="GO:0016790">
    <property type="term" value="F:thiolester hydrolase activity"/>
    <property type="evidence" value="ECO:0007669"/>
    <property type="project" value="TreeGrafter"/>
</dbReference>
<evidence type="ECO:0000313" key="3">
    <source>
        <dbReference type="EMBL" id="OWM90795.1"/>
    </source>
</evidence>
<gene>
    <name evidence="3" type="ORF">CDL15_Pgr011555</name>
</gene>
<dbReference type="EMBL" id="MTKT01000535">
    <property type="protein sequence ID" value="OWM90795.1"/>
    <property type="molecule type" value="Genomic_DNA"/>
</dbReference>
<dbReference type="Proteomes" id="UP000197138">
    <property type="component" value="Unassembled WGS sequence"/>
</dbReference>
<evidence type="ECO:0000256" key="1">
    <source>
        <dbReference type="ARBA" id="ARBA00022801"/>
    </source>
</evidence>
<keyword evidence="1" id="KW-0378">Hydrolase</keyword>
<organism evidence="3 4">
    <name type="scientific">Punica granatum</name>
    <name type="common">Pomegranate</name>
    <dbReference type="NCBI Taxonomy" id="22663"/>
    <lineage>
        <taxon>Eukaryota</taxon>
        <taxon>Viridiplantae</taxon>
        <taxon>Streptophyta</taxon>
        <taxon>Embryophyta</taxon>
        <taxon>Tracheophyta</taxon>
        <taxon>Spermatophyta</taxon>
        <taxon>Magnoliopsida</taxon>
        <taxon>eudicotyledons</taxon>
        <taxon>Gunneridae</taxon>
        <taxon>Pentapetalae</taxon>
        <taxon>rosids</taxon>
        <taxon>malvids</taxon>
        <taxon>Myrtales</taxon>
        <taxon>Lythraceae</taxon>
        <taxon>Punica</taxon>
    </lineage>
</organism>
<sequence>MASPRLPSATSFLVCVLALALSAPAARSVPFVVFHVAPGRIFKRIFIGGAVTFLGSRDVEEEDEGFGGSWQSISDACSSKGVTRFTELLSNWSSAEGHCIEIGDGAWDSWTMPLTEQTAIACAKVKSMSELSNGYNLIGLSQGSMIAQGVIEFCDGAPQSGILCILLDDMIKGEVYSTYIQEHLAPSGYIKIPTDIKAYLEGCKFLPKLNNENSSKRNATYKERFASLQNLVLIMFEQDNVLVPRETSLFGYYPDGSFNVILPAEETTLYKEDWIGLKTLNEAGKVKFINLSGHHLQISISDMKKYILPYLEDESSR</sequence>
<dbReference type="PANTHER" id="PTHR11247:SF79">
    <property type="entry name" value="ALPHA_BETA-HYDROLASES SUPERFAMILY PROTEIN"/>
    <property type="match status" value="1"/>
</dbReference>
<dbReference type="InterPro" id="IPR029058">
    <property type="entry name" value="AB_hydrolase_fold"/>
</dbReference>
<evidence type="ECO:0008006" key="5">
    <source>
        <dbReference type="Google" id="ProtNLM"/>
    </source>
</evidence>
<evidence type="ECO:0000256" key="2">
    <source>
        <dbReference type="SAM" id="SignalP"/>
    </source>
</evidence>
<comment type="caution">
    <text evidence="3">The sequence shown here is derived from an EMBL/GenBank/DDBJ whole genome shotgun (WGS) entry which is preliminary data.</text>
</comment>
<evidence type="ECO:0000313" key="4">
    <source>
        <dbReference type="Proteomes" id="UP000197138"/>
    </source>
</evidence>
<dbReference type="Pfam" id="PF02089">
    <property type="entry name" value="Palm_thioest"/>
    <property type="match status" value="1"/>
</dbReference>
<dbReference type="AlphaFoldDB" id="A0A218Y0F0"/>